<accession>A0A6M4MFW8</accession>
<dbReference type="EMBL" id="CP052766">
    <property type="protein sequence ID" value="QJR81973.1"/>
    <property type="molecule type" value="Genomic_DNA"/>
</dbReference>
<organism evidence="3 4">
    <name type="scientific">Alteromonas pelagimontana</name>
    <dbReference type="NCBI Taxonomy" id="1858656"/>
    <lineage>
        <taxon>Bacteria</taxon>
        <taxon>Pseudomonadati</taxon>
        <taxon>Pseudomonadota</taxon>
        <taxon>Gammaproteobacteria</taxon>
        <taxon>Alteromonadales</taxon>
        <taxon>Alteromonadaceae</taxon>
        <taxon>Alteromonas/Salinimonas group</taxon>
        <taxon>Alteromonas</taxon>
    </lineage>
</organism>
<keyword evidence="1 3" id="KW-0808">Transferase</keyword>
<evidence type="ECO:0000256" key="1">
    <source>
        <dbReference type="ARBA" id="ARBA00022679"/>
    </source>
</evidence>
<dbReference type="InterPro" id="IPR001296">
    <property type="entry name" value="Glyco_trans_1"/>
</dbReference>
<dbReference type="Pfam" id="PF00534">
    <property type="entry name" value="Glycos_transf_1"/>
    <property type="match status" value="1"/>
</dbReference>
<dbReference type="SUPFAM" id="SSF53756">
    <property type="entry name" value="UDP-Glycosyltransferase/glycogen phosphorylase"/>
    <property type="match status" value="1"/>
</dbReference>
<dbReference type="RefSeq" id="WP_139316255.1">
    <property type="nucleotide sequence ID" value="NZ_CP052766.1"/>
</dbReference>
<evidence type="ECO:0000259" key="2">
    <source>
        <dbReference type="Pfam" id="PF00534"/>
    </source>
</evidence>
<evidence type="ECO:0000313" key="4">
    <source>
        <dbReference type="Proteomes" id="UP000219285"/>
    </source>
</evidence>
<dbReference type="KEGG" id="apel:CA267_015040"/>
<dbReference type="AlphaFoldDB" id="A0A6M4MFW8"/>
<proteinExistence type="predicted"/>
<reference evidence="4" key="1">
    <citation type="submission" date="2014-12" db="EMBL/GenBank/DDBJ databases">
        <title>Complete genome sequence of a multi-drug resistant Klebsiella pneumoniae.</title>
        <authorList>
            <person name="Hua X."/>
            <person name="Chen Q."/>
            <person name="Li X."/>
            <person name="Feng Y."/>
            <person name="Ruan Z."/>
            <person name="Yu Y."/>
        </authorList>
    </citation>
    <scope>NUCLEOTIDE SEQUENCE [LARGE SCALE GENOMIC DNA]</scope>
    <source>
        <strain evidence="4">5.12</strain>
    </source>
</reference>
<dbReference type="PANTHER" id="PTHR46401">
    <property type="entry name" value="GLYCOSYLTRANSFERASE WBBK-RELATED"/>
    <property type="match status" value="1"/>
</dbReference>
<dbReference type="OrthoDB" id="9795746at2"/>
<evidence type="ECO:0000313" key="3">
    <source>
        <dbReference type="EMBL" id="QJR81973.1"/>
    </source>
</evidence>
<dbReference type="Proteomes" id="UP000219285">
    <property type="component" value="Chromosome"/>
</dbReference>
<name>A0A6M4MFW8_9ALTE</name>
<protein>
    <submittedName>
        <fullName evidence="3">Glycosyltransferase</fullName>
    </submittedName>
</protein>
<feature type="domain" description="Glycosyl transferase family 1" evidence="2">
    <location>
        <begin position="205"/>
        <end position="366"/>
    </location>
</feature>
<keyword evidence="4" id="KW-1185">Reference proteome</keyword>
<gene>
    <name evidence="3" type="ORF">CA267_015040</name>
</gene>
<reference evidence="3 4" key="2">
    <citation type="submission" date="2020-04" db="EMBL/GenBank/DDBJ databases">
        <title>Complete genome sequence of Alteromonas pelagimontana 5.12T.</title>
        <authorList>
            <person name="Sinha R.K."/>
            <person name="Krishnan K.P."/>
            <person name="Kurian J.P."/>
        </authorList>
    </citation>
    <scope>NUCLEOTIDE SEQUENCE [LARGE SCALE GENOMIC DNA]</scope>
    <source>
        <strain evidence="3 4">5.12</strain>
    </source>
</reference>
<dbReference type="Gene3D" id="3.40.50.2000">
    <property type="entry name" value="Glycogen Phosphorylase B"/>
    <property type="match status" value="2"/>
</dbReference>
<dbReference type="GO" id="GO:0016757">
    <property type="term" value="F:glycosyltransferase activity"/>
    <property type="evidence" value="ECO:0007669"/>
    <property type="project" value="InterPro"/>
</dbReference>
<sequence length="391" mass="44065">MKTEDLSMSSVAKPKILCVANWQSDVGYAWWLMESYWVKISETFEPKYETWIAYPTINTIPEEIEESSIKCKRHNFAATTVSSVLQNVQFIRKNNIKILYLSDYGVARFQYFLYRLAGIRKIIVHDHSPGLRTKPKGIKRFLKKLYVNSRFTRVDAAFGATSFVTQRTLDTSCFAEKRCFTVPNGIRLINSSNLVSPLQAQMEKAALSNKTIIVTASRANRYKGVFFALDVIHQLVKKDGFSNIFYLFCGDGPDLEAMVAHAEKLGITEYCSFPGRVNNVRSLYSCCDIGFQPSQGEVGYSLSILEYMIEGLPVIVPDNKSVCSATEDGNTGKIYKENDISSACDAFRFYLTQPEKLASNGKSARHTVEADYTLEKTHAALVLALKKIINQ</sequence>
<dbReference type="PANTHER" id="PTHR46401:SF2">
    <property type="entry name" value="GLYCOSYLTRANSFERASE WBBK-RELATED"/>
    <property type="match status" value="1"/>
</dbReference>